<dbReference type="STRING" id="414004.CENSYa_1813"/>
<organism evidence="5 6">
    <name type="scientific">Cenarchaeum symbiosum (strain A)</name>
    <dbReference type="NCBI Taxonomy" id="414004"/>
    <lineage>
        <taxon>Archaea</taxon>
        <taxon>Nitrososphaerota</taxon>
        <taxon>Candidatus Cenarchaeales</taxon>
        <taxon>Candidatus Cenarchaeaceae</taxon>
        <taxon>Candidatus Cenarchaeum</taxon>
    </lineage>
</organism>
<dbReference type="SMART" id="SM00344">
    <property type="entry name" value="HTH_ASNC"/>
    <property type="match status" value="1"/>
</dbReference>
<dbReference type="Gene3D" id="1.10.10.10">
    <property type="entry name" value="Winged helix-like DNA-binding domain superfamily/Winged helix DNA-binding domain"/>
    <property type="match status" value="1"/>
</dbReference>
<dbReference type="PROSITE" id="PS50956">
    <property type="entry name" value="HTH_ASNC_2"/>
    <property type="match status" value="1"/>
</dbReference>
<protein>
    <submittedName>
        <fullName evidence="5">Transcriptional regulator</fullName>
    </submittedName>
</protein>
<gene>
    <name evidence="5" type="ordered locus">CENSYa_1813</name>
</gene>
<dbReference type="EnsemblBacteria" id="ABK78423">
    <property type="protein sequence ID" value="ABK78423"/>
    <property type="gene ID" value="CENSYa_1813"/>
</dbReference>
<dbReference type="GO" id="GO:0043565">
    <property type="term" value="F:sequence-specific DNA binding"/>
    <property type="evidence" value="ECO:0007669"/>
    <property type="project" value="InterPro"/>
</dbReference>
<dbReference type="AlphaFoldDB" id="A0RYK6"/>
<keyword evidence="2" id="KW-0238">DNA-binding</keyword>
<keyword evidence="6" id="KW-1185">Reference proteome</keyword>
<evidence type="ECO:0000313" key="6">
    <source>
        <dbReference type="Proteomes" id="UP000000758"/>
    </source>
</evidence>
<dbReference type="InterPro" id="IPR036388">
    <property type="entry name" value="WH-like_DNA-bd_sf"/>
</dbReference>
<feature type="domain" description="HTH asnC-type" evidence="4">
    <location>
        <begin position="8"/>
        <end position="69"/>
    </location>
</feature>
<dbReference type="InterPro" id="IPR011991">
    <property type="entry name" value="ArsR-like_HTH"/>
</dbReference>
<dbReference type="InterPro" id="IPR019888">
    <property type="entry name" value="Tscrpt_reg_AsnC-like"/>
</dbReference>
<dbReference type="Pfam" id="PF01037">
    <property type="entry name" value="AsnC_trans_reg"/>
    <property type="match status" value="1"/>
</dbReference>
<evidence type="ECO:0000256" key="1">
    <source>
        <dbReference type="ARBA" id="ARBA00023015"/>
    </source>
</evidence>
<dbReference type="InterPro" id="IPR019885">
    <property type="entry name" value="Tscrpt_reg_HTH_AsnC-type_CS"/>
</dbReference>
<dbReference type="HOGENOM" id="CLU_091233_5_4_2"/>
<sequence length="152" mass="16706">MPVYESGLDAKDKKIIRNLLVDARLSARQLSARLGMSTVAVLSRVRKLEASGVIKGYSARLDDEKLGYALTAVIELVAKNDKLLEIEEKISSIENVCAVYDVTGGTDTIIVAKFRDRAELSLLVKNLSTIGNVESTITHVVLNTVKEDFRLE</sequence>
<evidence type="ECO:0000256" key="2">
    <source>
        <dbReference type="ARBA" id="ARBA00023125"/>
    </source>
</evidence>
<dbReference type="InterPro" id="IPR011008">
    <property type="entry name" value="Dimeric_a/b-barrel"/>
</dbReference>
<proteinExistence type="predicted"/>
<keyword evidence="3" id="KW-0804">Transcription</keyword>
<dbReference type="Pfam" id="PF13412">
    <property type="entry name" value="HTH_24"/>
    <property type="match status" value="1"/>
</dbReference>
<dbReference type="SUPFAM" id="SSF46785">
    <property type="entry name" value="Winged helix' DNA-binding domain"/>
    <property type="match status" value="1"/>
</dbReference>
<dbReference type="CDD" id="cd00090">
    <property type="entry name" value="HTH_ARSR"/>
    <property type="match status" value="1"/>
</dbReference>
<dbReference type="InterPro" id="IPR019887">
    <property type="entry name" value="Tscrpt_reg_AsnC/Lrp_C"/>
</dbReference>
<dbReference type="KEGG" id="csy:CENSYa_1813"/>
<evidence type="ECO:0000259" key="4">
    <source>
        <dbReference type="PROSITE" id="PS50956"/>
    </source>
</evidence>
<dbReference type="Proteomes" id="UP000000758">
    <property type="component" value="Chromosome"/>
</dbReference>
<dbReference type="GO" id="GO:0005829">
    <property type="term" value="C:cytosol"/>
    <property type="evidence" value="ECO:0007669"/>
    <property type="project" value="TreeGrafter"/>
</dbReference>
<dbReference type="PANTHER" id="PTHR30154">
    <property type="entry name" value="LEUCINE-RESPONSIVE REGULATORY PROTEIN"/>
    <property type="match status" value="1"/>
</dbReference>
<name>A0RYK6_CENSY</name>
<dbReference type="PATRIC" id="fig|414004.10.peg.1655"/>
<accession>A0RYK6</accession>
<dbReference type="InterPro" id="IPR036390">
    <property type="entry name" value="WH_DNA-bd_sf"/>
</dbReference>
<dbReference type="SUPFAM" id="SSF54909">
    <property type="entry name" value="Dimeric alpha+beta barrel"/>
    <property type="match status" value="1"/>
</dbReference>
<dbReference type="Gene3D" id="3.30.70.920">
    <property type="match status" value="1"/>
</dbReference>
<dbReference type="PROSITE" id="PS00519">
    <property type="entry name" value="HTH_ASNC_1"/>
    <property type="match status" value="1"/>
</dbReference>
<dbReference type="PRINTS" id="PR00033">
    <property type="entry name" value="HTHASNC"/>
</dbReference>
<dbReference type="InterPro" id="IPR000485">
    <property type="entry name" value="AsnC-type_HTH_dom"/>
</dbReference>
<reference evidence="5 6" key="1">
    <citation type="journal article" date="2006" name="Proc. Natl. Acad. Sci. U.S.A.">
        <title>Genomic analysis of the uncultivated marine crenarchaeote Cenarchaeum symbiosum.</title>
        <authorList>
            <person name="Hallam S.J."/>
            <person name="Konstantinidis K.T."/>
            <person name="Putnam N."/>
            <person name="Schleper C."/>
            <person name="Watanabe Y."/>
            <person name="Sugahara J."/>
            <person name="Preston C."/>
            <person name="de la Torre J."/>
            <person name="Richardson P.M."/>
            <person name="DeLong E.F."/>
        </authorList>
    </citation>
    <scope>NUCLEOTIDE SEQUENCE [LARGE SCALE GENOMIC DNA]</scope>
    <source>
        <strain evidence="6">A</strain>
    </source>
</reference>
<keyword evidence="1" id="KW-0805">Transcription regulation</keyword>
<dbReference type="GO" id="GO:0043200">
    <property type="term" value="P:response to amino acid"/>
    <property type="evidence" value="ECO:0007669"/>
    <property type="project" value="TreeGrafter"/>
</dbReference>
<evidence type="ECO:0000313" key="5">
    <source>
        <dbReference type="EMBL" id="ABK78423.1"/>
    </source>
</evidence>
<dbReference type="EMBL" id="DP000238">
    <property type="protein sequence ID" value="ABK78423.1"/>
    <property type="molecule type" value="Genomic_DNA"/>
</dbReference>
<evidence type="ECO:0000256" key="3">
    <source>
        <dbReference type="ARBA" id="ARBA00023163"/>
    </source>
</evidence>
<dbReference type="PANTHER" id="PTHR30154:SF34">
    <property type="entry name" value="TRANSCRIPTIONAL REGULATOR AZLB"/>
    <property type="match status" value="1"/>
</dbReference>